<evidence type="ECO:0000313" key="14">
    <source>
        <dbReference type="EMBL" id="KAA0195079.1"/>
    </source>
</evidence>
<keyword evidence="8" id="KW-0378">Hydrolase</keyword>
<keyword evidence="11" id="KW-0234">DNA repair</keyword>
<gene>
    <name evidence="14" type="ORF">FBUS_11254</name>
</gene>
<dbReference type="SUPFAM" id="SSF47802">
    <property type="entry name" value="DNA polymerase beta, N-terminal domain-like"/>
    <property type="match status" value="1"/>
</dbReference>
<dbReference type="GO" id="GO:0016889">
    <property type="term" value="F:DNA endonuclease activity, producing 3'-phosphomonoesters"/>
    <property type="evidence" value="ECO:0007669"/>
    <property type="project" value="UniProtKB-ARBA"/>
</dbReference>
<evidence type="ECO:0000256" key="3">
    <source>
        <dbReference type="ARBA" id="ARBA00010015"/>
    </source>
</evidence>
<dbReference type="EMBL" id="LUCM01003949">
    <property type="protein sequence ID" value="KAA0195079.1"/>
    <property type="molecule type" value="Genomic_DNA"/>
</dbReference>
<evidence type="ECO:0000256" key="5">
    <source>
        <dbReference type="ARBA" id="ARBA00022723"/>
    </source>
</evidence>
<keyword evidence="12" id="KW-0539">Nucleus</keyword>
<dbReference type="InterPro" id="IPR027421">
    <property type="entry name" value="DNA_pol_lamdba_lyase_dom_sf"/>
</dbReference>
<dbReference type="FunFam" id="1.10.150.110:FF:000001">
    <property type="entry name" value="Putative Crossover junction endonuclease MUS81"/>
    <property type="match status" value="1"/>
</dbReference>
<protein>
    <submittedName>
        <fullName evidence="14">Crossover junction endonuclease MUS81</fullName>
    </submittedName>
</protein>
<keyword evidence="15" id="KW-1185">Reference proteome</keyword>
<dbReference type="InterPro" id="IPR010996">
    <property type="entry name" value="HHH_MUS81"/>
</dbReference>
<dbReference type="Proteomes" id="UP000728185">
    <property type="component" value="Unassembled WGS sequence"/>
</dbReference>
<keyword evidence="10" id="KW-0233">DNA recombination</keyword>
<evidence type="ECO:0000256" key="2">
    <source>
        <dbReference type="ARBA" id="ARBA00004123"/>
    </source>
</evidence>
<comment type="cofactor">
    <cofactor evidence="1">
        <name>Mg(2+)</name>
        <dbReference type="ChEBI" id="CHEBI:18420"/>
    </cofactor>
</comment>
<evidence type="ECO:0000256" key="7">
    <source>
        <dbReference type="ARBA" id="ARBA00022763"/>
    </source>
</evidence>
<dbReference type="Pfam" id="PF14716">
    <property type="entry name" value="HHH_8"/>
    <property type="match status" value="1"/>
</dbReference>
<evidence type="ECO:0000259" key="13">
    <source>
        <dbReference type="Pfam" id="PF14716"/>
    </source>
</evidence>
<reference evidence="14" key="1">
    <citation type="submission" date="2019-05" db="EMBL/GenBank/DDBJ databases">
        <title>Annotation for the trematode Fasciolopsis buski.</title>
        <authorList>
            <person name="Choi Y.-J."/>
        </authorList>
    </citation>
    <scope>NUCLEOTIDE SEQUENCE</scope>
    <source>
        <strain evidence="14">HT</strain>
        <tissue evidence="14">Whole worm</tissue>
    </source>
</reference>
<keyword evidence="5" id="KW-0479">Metal-binding</keyword>
<proteinExistence type="inferred from homology"/>
<dbReference type="GO" id="GO:0005634">
    <property type="term" value="C:nucleus"/>
    <property type="evidence" value="ECO:0007669"/>
    <property type="project" value="UniProtKB-SubCell"/>
</dbReference>
<dbReference type="GO" id="GO:1905347">
    <property type="term" value="C:endodeoxyribonuclease complex"/>
    <property type="evidence" value="ECO:0007669"/>
    <property type="project" value="UniProtKB-ARBA"/>
</dbReference>
<keyword evidence="7" id="KW-0227">DNA damage</keyword>
<evidence type="ECO:0000256" key="11">
    <source>
        <dbReference type="ARBA" id="ARBA00023204"/>
    </source>
</evidence>
<comment type="similarity">
    <text evidence="3">Belongs to the XPF family.</text>
</comment>
<keyword evidence="9" id="KW-0460">Magnesium</keyword>
<evidence type="ECO:0000256" key="6">
    <source>
        <dbReference type="ARBA" id="ARBA00022759"/>
    </source>
</evidence>
<sequence length="124" mass="14242">MYQNRSRKKKRASNVSQNFLFQTWLTKAMDDALNRELKSYYVFKKALSSLKKYPLILQSGKECRILEGFGPRLCDMLDEKLVNYARELGVTPSEALVLGNMFNSTNSADLDKTSQVSEHILNEI</sequence>
<dbReference type="Gene3D" id="1.10.150.110">
    <property type="entry name" value="DNA polymerase beta, N-terminal domain-like"/>
    <property type="match status" value="1"/>
</dbReference>
<evidence type="ECO:0000256" key="1">
    <source>
        <dbReference type="ARBA" id="ARBA00001946"/>
    </source>
</evidence>
<evidence type="ECO:0000313" key="15">
    <source>
        <dbReference type="Proteomes" id="UP000728185"/>
    </source>
</evidence>
<evidence type="ECO:0000256" key="12">
    <source>
        <dbReference type="ARBA" id="ARBA00023242"/>
    </source>
</evidence>
<evidence type="ECO:0000256" key="10">
    <source>
        <dbReference type="ARBA" id="ARBA00023172"/>
    </source>
</evidence>
<accession>A0A8E0VLN5</accession>
<dbReference type="GO" id="GO:0006302">
    <property type="term" value="P:double-strand break repair"/>
    <property type="evidence" value="ECO:0007669"/>
    <property type="project" value="UniProtKB-ARBA"/>
</dbReference>
<dbReference type="OrthoDB" id="5963188at2759"/>
<comment type="subcellular location">
    <subcellularLocation>
        <location evidence="2">Nucleus</location>
    </subcellularLocation>
</comment>
<dbReference type="GO" id="GO:0046872">
    <property type="term" value="F:metal ion binding"/>
    <property type="evidence" value="ECO:0007669"/>
    <property type="project" value="UniProtKB-KW"/>
</dbReference>
<keyword evidence="6 14" id="KW-0255">Endonuclease</keyword>
<dbReference type="GO" id="GO:0006310">
    <property type="term" value="P:DNA recombination"/>
    <property type="evidence" value="ECO:0007669"/>
    <property type="project" value="UniProtKB-KW"/>
</dbReference>
<dbReference type="AlphaFoldDB" id="A0A8E0VLN5"/>
<dbReference type="GO" id="GO:0031297">
    <property type="term" value="P:replication fork processing"/>
    <property type="evidence" value="ECO:0007669"/>
    <property type="project" value="UniProtKB-ARBA"/>
</dbReference>
<evidence type="ECO:0000256" key="8">
    <source>
        <dbReference type="ARBA" id="ARBA00022801"/>
    </source>
</evidence>
<organism evidence="14 15">
    <name type="scientific">Fasciolopsis buskii</name>
    <dbReference type="NCBI Taxonomy" id="27845"/>
    <lineage>
        <taxon>Eukaryota</taxon>
        <taxon>Metazoa</taxon>
        <taxon>Spiralia</taxon>
        <taxon>Lophotrochozoa</taxon>
        <taxon>Platyhelminthes</taxon>
        <taxon>Trematoda</taxon>
        <taxon>Digenea</taxon>
        <taxon>Plagiorchiida</taxon>
        <taxon>Echinostomata</taxon>
        <taxon>Echinostomatoidea</taxon>
        <taxon>Fasciolidae</taxon>
        <taxon>Fasciolopsis</taxon>
    </lineage>
</organism>
<evidence type="ECO:0000256" key="9">
    <source>
        <dbReference type="ARBA" id="ARBA00022842"/>
    </source>
</evidence>
<name>A0A8E0VLN5_9TREM</name>
<evidence type="ECO:0000256" key="4">
    <source>
        <dbReference type="ARBA" id="ARBA00022722"/>
    </source>
</evidence>
<comment type="caution">
    <text evidence="14">The sequence shown here is derived from an EMBL/GenBank/DDBJ whole genome shotgun (WGS) entry which is preliminary data.</text>
</comment>
<keyword evidence="4" id="KW-0540">Nuclease</keyword>
<feature type="domain" description="Crossover junction endonuclease MUS81-like HHH" evidence="13">
    <location>
        <begin position="17"/>
        <end position="83"/>
    </location>
</feature>